<proteinExistence type="predicted"/>
<keyword evidence="4" id="KW-1185">Reference proteome</keyword>
<dbReference type="InterPro" id="IPR007569">
    <property type="entry name" value="DUF559"/>
</dbReference>
<dbReference type="RefSeq" id="WP_235955596.1">
    <property type="nucleotide sequence ID" value="NZ_JAAVTK010000013.1"/>
</dbReference>
<dbReference type="Gene3D" id="3.40.960.10">
    <property type="entry name" value="VSR Endonuclease"/>
    <property type="match status" value="1"/>
</dbReference>
<keyword evidence="3" id="KW-0255">Endonuclease</keyword>
<evidence type="ECO:0000313" key="4">
    <source>
        <dbReference type="Proteomes" id="UP000717634"/>
    </source>
</evidence>
<reference evidence="3 4" key="1">
    <citation type="submission" date="2020-03" db="EMBL/GenBank/DDBJ databases">
        <title>Genomic Encyclopedia of Type Strains, Phase IV (KMG-V): Genome sequencing to study the core and pangenomes of soil and plant-associated prokaryotes.</title>
        <authorList>
            <person name="Whitman W."/>
        </authorList>
    </citation>
    <scope>NUCLEOTIDE SEQUENCE [LARGE SCALE GENOMIC DNA]</scope>
    <source>
        <strain evidence="3 4">1B</strain>
    </source>
</reference>
<keyword evidence="3" id="KW-0540">Nuclease</keyword>
<dbReference type="InterPro" id="IPR011335">
    <property type="entry name" value="Restrct_endonuc-II-like"/>
</dbReference>
<dbReference type="InterPro" id="IPR047216">
    <property type="entry name" value="Endonuclease_DUF559_bact"/>
</dbReference>
<dbReference type="CDD" id="cd01038">
    <property type="entry name" value="Endonuclease_DUF559"/>
    <property type="match status" value="1"/>
</dbReference>
<comment type="caution">
    <text evidence="3">The sequence shown here is derived from an EMBL/GenBank/DDBJ whole genome shotgun (WGS) entry which is preliminary data.</text>
</comment>
<evidence type="ECO:0000313" key="3">
    <source>
        <dbReference type="EMBL" id="NKI91118.1"/>
    </source>
</evidence>
<dbReference type="Proteomes" id="UP000717634">
    <property type="component" value="Unassembled WGS sequence"/>
</dbReference>
<evidence type="ECO:0000259" key="2">
    <source>
        <dbReference type="Pfam" id="PF04480"/>
    </source>
</evidence>
<feature type="region of interest" description="Disordered" evidence="1">
    <location>
        <begin position="1"/>
        <end position="21"/>
    </location>
</feature>
<protein>
    <submittedName>
        <fullName evidence="3">Very-short-patch-repair endonuclease</fullName>
    </submittedName>
</protein>
<evidence type="ECO:0000256" key="1">
    <source>
        <dbReference type="SAM" id="MobiDB-lite"/>
    </source>
</evidence>
<dbReference type="GO" id="GO:0004519">
    <property type="term" value="F:endonuclease activity"/>
    <property type="evidence" value="ECO:0007669"/>
    <property type="project" value="UniProtKB-KW"/>
</dbReference>
<dbReference type="Pfam" id="PF04480">
    <property type="entry name" value="DUF559"/>
    <property type="match status" value="1"/>
</dbReference>
<name>A0ABX1HPZ6_9BACT</name>
<organism evidence="3 4">
    <name type="scientific">Hymenobacter artigasi</name>
    <dbReference type="NCBI Taxonomy" id="2719616"/>
    <lineage>
        <taxon>Bacteria</taxon>
        <taxon>Pseudomonadati</taxon>
        <taxon>Bacteroidota</taxon>
        <taxon>Cytophagia</taxon>
        <taxon>Cytophagales</taxon>
        <taxon>Hymenobacteraceae</taxon>
        <taxon>Hymenobacter</taxon>
    </lineage>
</organism>
<feature type="domain" description="DUF559" evidence="2">
    <location>
        <begin position="20"/>
        <end position="126"/>
    </location>
</feature>
<gene>
    <name evidence="3" type="ORF">HBN54_003730</name>
</gene>
<keyword evidence="3" id="KW-0378">Hydrolase</keyword>
<feature type="compositionally biased region" description="Polar residues" evidence="1">
    <location>
        <begin position="1"/>
        <end position="10"/>
    </location>
</feature>
<dbReference type="SUPFAM" id="SSF52980">
    <property type="entry name" value="Restriction endonuclease-like"/>
    <property type="match status" value="1"/>
</dbReference>
<accession>A0ABX1HPZ6</accession>
<dbReference type="PANTHER" id="PTHR38590:SF1">
    <property type="entry name" value="BLL0828 PROTEIN"/>
    <property type="match status" value="1"/>
</dbReference>
<dbReference type="EMBL" id="JAAVTK010000013">
    <property type="protein sequence ID" value="NKI91118.1"/>
    <property type="molecule type" value="Genomic_DNA"/>
</dbReference>
<dbReference type="PANTHER" id="PTHR38590">
    <property type="entry name" value="BLL0828 PROTEIN"/>
    <property type="match status" value="1"/>
</dbReference>
<sequence length="130" mass="14743">MRTKKQSQVAMDNYHNLSQKKDDRRTLRNILTPAEATLWKSLKGGQLAGRKFRRQHSVGAYILDFYCPEERIAVELDGAGHYTAAGNLHDAARTAYLNTLGIQVVRFENKLIWSALETVLQAIVSKFHTV</sequence>